<dbReference type="Proteomes" id="UP000192578">
    <property type="component" value="Unassembled WGS sequence"/>
</dbReference>
<evidence type="ECO:0000313" key="2">
    <source>
        <dbReference type="Proteomes" id="UP000192578"/>
    </source>
</evidence>
<reference evidence="2" key="1">
    <citation type="submission" date="2017-01" db="EMBL/GenBank/DDBJ databases">
        <title>Comparative genomics of anhydrobiosis in the tardigrade Hypsibius dujardini.</title>
        <authorList>
            <person name="Yoshida Y."/>
            <person name="Koutsovoulos G."/>
            <person name="Laetsch D."/>
            <person name="Stevens L."/>
            <person name="Kumar S."/>
            <person name="Horikawa D."/>
            <person name="Ishino K."/>
            <person name="Komine S."/>
            <person name="Tomita M."/>
            <person name="Blaxter M."/>
            <person name="Arakawa K."/>
        </authorList>
    </citation>
    <scope>NUCLEOTIDE SEQUENCE [LARGE SCALE GENOMIC DNA]</scope>
    <source>
        <strain evidence="2">Z151</strain>
    </source>
</reference>
<proteinExistence type="predicted"/>
<evidence type="ECO:0000313" key="1">
    <source>
        <dbReference type="EMBL" id="OQV25437.1"/>
    </source>
</evidence>
<accession>A0A1W0XD85</accession>
<comment type="caution">
    <text evidence="1">The sequence shown here is derived from an EMBL/GenBank/DDBJ whole genome shotgun (WGS) entry which is preliminary data.</text>
</comment>
<organism evidence="1 2">
    <name type="scientific">Hypsibius exemplaris</name>
    <name type="common">Freshwater tardigrade</name>
    <dbReference type="NCBI Taxonomy" id="2072580"/>
    <lineage>
        <taxon>Eukaryota</taxon>
        <taxon>Metazoa</taxon>
        <taxon>Ecdysozoa</taxon>
        <taxon>Tardigrada</taxon>
        <taxon>Eutardigrada</taxon>
        <taxon>Parachela</taxon>
        <taxon>Hypsibioidea</taxon>
        <taxon>Hypsibiidae</taxon>
        <taxon>Hypsibius</taxon>
    </lineage>
</organism>
<sequence>MENEIQDLSYTQRVRSRRAVREEDSALFGSVELPVTSFVDVTGAWLTEVQTTIPSWTATPQCYWNQQYYLSVSRLTNSRWKPARHRSEDFSNDPVVGVACRDANLGETRVRHIPSESVKIKYLKQQVAASGSIVASIGRIPKAERL</sequence>
<keyword evidence="2" id="KW-1185">Reference proteome</keyword>
<gene>
    <name evidence="1" type="ORF">BV898_01113</name>
</gene>
<dbReference type="AlphaFoldDB" id="A0A1W0XD85"/>
<dbReference type="EMBL" id="MTYJ01000003">
    <property type="protein sequence ID" value="OQV25437.1"/>
    <property type="molecule type" value="Genomic_DNA"/>
</dbReference>
<name>A0A1W0XD85_HYPEX</name>
<protein>
    <submittedName>
        <fullName evidence="1">Uncharacterized protein</fullName>
    </submittedName>
</protein>